<comment type="catalytic activity">
    <reaction evidence="10 15">
        <text>2'-deoxycytidine + H2O + H(+) = 2'-deoxyuridine + NH4(+)</text>
        <dbReference type="Rhea" id="RHEA:13433"/>
        <dbReference type="ChEBI" id="CHEBI:15377"/>
        <dbReference type="ChEBI" id="CHEBI:15378"/>
        <dbReference type="ChEBI" id="CHEBI:15698"/>
        <dbReference type="ChEBI" id="CHEBI:16450"/>
        <dbReference type="ChEBI" id="CHEBI:28938"/>
        <dbReference type="EC" id="3.5.4.5"/>
    </reaction>
</comment>
<evidence type="ECO:0000256" key="11">
    <source>
        <dbReference type="ARBA" id="ARBA00049558"/>
    </source>
</evidence>
<dbReference type="PROSITE" id="PS51747">
    <property type="entry name" value="CYT_DCMP_DEAMINASES_2"/>
    <property type="match status" value="1"/>
</dbReference>
<dbReference type="SUPFAM" id="SSF53927">
    <property type="entry name" value="Cytidine deaminase-like"/>
    <property type="match status" value="1"/>
</dbReference>
<feature type="active site" description="Proton donor" evidence="12">
    <location>
        <position position="58"/>
    </location>
</feature>
<evidence type="ECO:0000256" key="6">
    <source>
        <dbReference type="ARBA" id="ARBA00022723"/>
    </source>
</evidence>
<dbReference type="Pfam" id="PF00383">
    <property type="entry name" value="dCMP_cyt_deam_1"/>
    <property type="match status" value="1"/>
</dbReference>
<dbReference type="InterPro" id="IPR002125">
    <property type="entry name" value="CMP_dCMP_dom"/>
</dbReference>
<dbReference type="GO" id="GO:0004126">
    <property type="term" value="F:cytidine deaminase activity"/>
    <property type="evidence" value="ECO:0007669"/>
    <property type="project" value="UniProtKB-UniRule"/>
</dbReference>
<dbReference type="EMBL" id="QFQP01000013">
    <property type="protein sequence ID" value="PZR12011.1"/>
    <property type="molecule type" value="Genomic_DNA"/>
</dbReference>
<gene>
    <name evidence="17" type="ORF">DI536_16960</name>
</gene>
<evidence type="ECO:0000256" key="8">
    <source>
        <dbReference type="ARBA" id="ARBA00022833"/>
    </source>
</evidence>
<comment type="cofactor">
    <cofactor evidence="1 14 15">
        <name>Zn(2+)</name>
        <dbReference type="ChEBI" id="CHEBI:29105"/>
    </cofactor>
</comment>
<feature type="binding site" evidence="14">
    <location>
        <position position="91"/>
    </location>
    <ligand>
        <name>Zn(2+)</name>
        <dbReference type="ChEBI" id="CHEBI:29105"/>
        <note>catalytic</note>
    </ligand>
</feature>
<comment type="similarity">
    <text evidence="3 15">Belongs to the cytidine and deoxycytidylate deaminase family.</text>
</comment>
<evidence type="ECO:0000256" key="2">
    <source>
        <dbReference type="ARBA" id="ARBA00003949"/>
    </source>
</evidence>
<evidence type="ECO:0000256" key="5">
    <source>
        <dbReference type="ARBA" id="ARBA00018266"/>
    </source>
</evidence>
<feature type="domain" description="CMP/dCMP-type deaminase" evidence="16">
    <location>
        <begin position="4"/>
        <end position="130"/>
    </location>
</feature>
<dbReference type="InterPro" id="IPR050202">
    <property type="entry name" value="Cyt/Deoxycyt_deaminase"/>
</dbReference>
<feature type="binding site" evidence="14">
    <location>
        <position position="56"/>
    </location>
    <ligand>
        <name>Zn(2+)</name>
        <dbReference type="ChEBI" id="CHEBI:29105"/>
        <note>catalytic</note>
    </ligand>
</feature>
<dbReference type="EC" id="3.5.4.5" evidence="4 15"/>
<evidence type="ECO:0000256" key="1">
    <source>
        <dbReference type="ARBA" id="ARBA00001947"/>
    </source>
</evidence>
<dbReference type="NCBIfam" id="NF004064">
    <property type="entry name" value="PRK05578.1"/>
    <property type="match status" value="1"/>
</dbReference>
<evidence type="ECO:0000256" key="10">
    <source>
        <dbReference type="ARBA" id="ARBA00049252"/>
    </source>
</evidence>
<dbReference type="InterPro" id="IPR016192">
    <property type="entry name" value="APOBEC/CMP_deaminase_Zn-bd"/>
</dbReference>
<evidence type="ECO:0000256" key="15">
    <source>
        <dbReference type="RuleBase" id="RU364006"/>
    </source>
</evidence>
<protein>
    <recommendedName>
        <fullName evidence="5 15">Cytidine deaminase</fullName>
        <ecNumber evidence="4 15">3.5.4.5</ecNumber>
    </recommendedName>
    <alternativeName>
        <fullName evidence="9 15">Cytidine aminohydrolase</fullName>
    </alternativeName>
</protein>
<keyword evidence="8 14" id="KW-0862">Zinc</keyword>
<comment type="function">
    <text evidence="2 15">This enzyme scavenges exogenous and endogenous cytidine and 2'-deoxycytidine for UMP synthesis.</text>
</comment>
<organism evidence="17 18">
    <name type="scientific">Archangium gephyra</name>
    <dbReference type="NCBI Taxonomy" id="48"/>
    <lineage>
        <taxon>Bacteria</taxon>
        <taxon>Pseudomonadati</taxon>
        <taxon>Myxococcota</taxon>
        <taxon>Myxococcia</taxon>
        <taxon>Myxococcales</taxon>
        <taxon>Cystobacterineae</taxon>
        <taxon>Archangiaceae</taxon>
        <taxon>Archangium</taxon>
    </lineage>
</organism>
<dbReference type="PANTHER" id="PTHR11644:SF2">
    <property type="entry name" value="CYTIDINE DEAMINASE"/>
    <property type="match status" value="1"/>
</dbReference>
<evidence type="ECO:0000256" key="9">
    <source>
        <dbReference type="ARBA" id="ARBA00032005"/>
    </source>
</evidence>
<dbReference type="GO" id="GO:0008270">
    <property type="term" value="F:zinc ion binding"/>
    <property type="evidence" value="ECO:0007669"/>
    <property type="project" value="UniProtKB-UniRule"/>
</dbReference>
<proteinExistence type="inferred from homology"/>
<reference evidence="17 18" key="1">
    <citation type="submission" date="2017-08" db="EMBL/GenBank/DDBJ databases">
        <title>Infants hospitalized years apart are colonized by the same room-sourced microbial strains.</title>
        <authorList>
            <person name="Brooks B."/>
            <person name="Olm M.R."/>
            <person name="Firek B.A."/>
            <person name="Baker R."/>
            <person name="Thomas B.C."/>
            <person name="Morowitz M.J."/>
            <person name="Banfield J.F."/>
        </authorList>
    </citation>
    <scope>NUCLEOTIDE SEQUENCE [LARGE SCALE GENOMIC DNA]</scope>
    <source>
        <strain evidence="17">S2_003_000_R2_14</strain>
    </source>
</reference>
<dbReference type="FunFam" id="3.40.140.10:FF:000008">
    <property type="entry name" value="Cytidine deaminase"/>
    <property type="match status" value="1"/>
</dbReference>
<dbReference type="PROSITE" id="PS00903">
    <property type="entry name" value="CYT_DCMP_DEAMINASES_1"/>
    <property type="match status" value="1"/>
</dbReference>
<evidence type="ECO:0000256" key="13">
    <source>
        <dbReference type="PIRSR" id="PIRSR606262-2"/>
    </source>
</evidence>
<name>A0A2W5VNK3_9BACT</name>
<sequence length="132" mass="14242">MPEVDWSKLYDSAEAARRLAHAPYSKFQVGAALLLEDGSIVQGANVENASYGLTVCAERNAIGASVLKAKKPVAVAIVVDSREPTPPCGMCRQVLAEFGSADLPVRSRTLKGQEAKWTLGELLPFAFTRTFF</sequence>
<keyword evidence="7 15" id="KW-0378">Hydrolase</keyword>
<dbReference type="InterPro" id="IPR016193">
    <property type="entry name" value="Cytidine_deaminase-like"/>
</dbReference>
<evidence type="ECO:0000256" key="14">
    <source>
        <dbReference type="PIRSR" id="PIRSR606262-3"/>
    </source>
</evidence>
<dbReference type="CDD" id="cd01283">
    <property type="entry name" value="cytidine_deaminase"/>
    <property type="match status" value="1"/>
</dbReference>
<comment type="caution">
    <text evidence="17">The sequence shown here is derived from an EMBL/GenBank/DDBJ whole genome shotgun (WGS) entry which is preliminary data.</text>
</comment>
<accession>A0A2W5VNK3</accession>
<dbReference type="AlphaFoldDB" id="A0A2W5VNK3"/>
<dbReference type="GO" id="GO:0072527">
    <property type="term" value="P:pyrimidine-containing compound metabolic process"/>
    <property type="evidence" value="ECO:0007669"/>
    <property type="project" value="UniProtKB-ARBA"/>
</dbReference>
<dbReference type="NCBIfam" id="TIGR01354">
    <property type="entry name" value="cyt_deam_tetra"/>
    <property type="match status" value="1"/>
</dbReference>
<dbReference type="PANTHER" id="PTHR11644">
    <property type="entry name" value="CYTIDINE DEAMINASE"/>
    <property type="match status" value="1"/>
</dbReference>
<feature type="binding site" evidence="13">
    <location>
        <begin position="45"/>
        <end position="51"/>
    </location>
    <ligand>
        <name>substrate</name>
    </ligand>
</feature>
<dbReference type="GO" id="GO:0005829">
    <property type="term" value="C:cytosol"/>
    <property type="evidence" value="ECO:0007669"/>
    <property type="project" value="TreeGrafter"/>
</dbReference>
<dbReference type="GO" id="GO:0055086">
    <property type="term" value="P:nucleobase-containing small molecule metabolic process"/>
    <property type="evidence" value="ECO:0007669"/>
    <property type="project" value="UniProtKB-ARBA"/>
</dbReference>
<evidence type="ECO:0000256" key="3">
    <source>
        <dbReference type="ARBA" id="ARBA00006576"/>
    </source>
</evidence>
<evidence type="ECO:0000313" key="18">
    <source>
        <dbReference type="Proteomes" id="UP000249061"/>
    </source>
</evidence>
<dbReference type="Gene3D" id="3.40.140.10">
    <property type="entry name" value="Cytidine Deaminase, domain 2"/>
    <property type="match status" value="1"/>
</dbReference>
<evidence type="ECO:0000256" key="12">
    <source>
        <dbReference type="PIRSR" id="PIRSR606262-1"/>
    </source>
</evidence>
<evidence type="ECO:0000313" key="17">
    <source>
        <dbReference type="EMBL" id="PZR12011.1"/>
    </source>
</evidence>
<keyword evidence="6 14" id="KW-0479">Metal-binding</keyword>
<comment type="catalytic activity">
    <reaction evidence="11 15">
        <text>cytidine + H2O + H(+) = uridine + NH4(+)</text>
        <dbReference type="Rhea" id="RHEA:16069"/>
        <dbReference type="ChEBI" id="CHEBI:15377"/>
        <dbReference type="ChEBI" id="CHEBI:15378"/>
        <dbReference type="ChEBI" id="CHEBI:16704"/>
        <dbReference type="ChEBI" id="CHEBI:17562"/>
        <dbReference type="ChEBI" id="CHEBI:28938"/>
        <dbReference type="EC" id="3.5.4.5"/>
    </reaction>
</comment>
<dbReference type="Proteomes" id="UP000249061">
    <property type="component" value="Unassembled WGS sequence"/>
</dbReference>
<evidence type="ECO:0000259" key="16">
    <source>
        <dbReference type="PROSITE" id="PS51747"/>
    </source>
</evidence>
<evidence type="ECO:0000256" key="7">
    <source>
        <dbReference type="ARBA" id="ARBA00022801"/>
    </source>
</evidence>
<dbReference type="InterPro" id="IPR006262">
    <property type="entry name" value="Cyt_deam_tetra"/>
</dbReference>
<evidence type="ECO:0000256" key="4">
    <source>
        <dbReference type="ARBA" id="ARBA00012783"/>
    </source>
</evidence>
<dbReference type="GO" id="GO:0042802">
    <property type="term" value="F:identical protein binding"/>
    <property type="evidence" value="ECO:0007669"/>
    <property type="project" value="UniProtKB-ARBA"/>
</dbReference>
<feature type="binding site" evidence="14">
    <location>
        <position position="88"/>
    </location>
    <ligand>
        <name>Zn(2+)</name>
        <dbReference type="ChEBI" id="CHEBI:29105"/>
        <note>catalytic</note>
    </ligand>
</feature>